<dbReference type="Pfam" id="PF22936">
    <property type="entry name" value="Pol_BBD"/>
    <property type="match status" value="1"/>
</dbReference>
<sequence>MTGDADQFVILEVRVRGKVTLGANTTRKVVGGGIIRNSKNFLIENVLLIDELKHNLLSIGQLCDKGYCVKFFSTSCILSLNGKDILNGKMVNNVYTLDLNYIQSPTSFCLKTISDESWLWHMRLCHSSMKNFRRITQKNLVRGIPKLEFTKDHLCDACQLEKQVKSSFSPIRILELVNH</sequence>
<accession>A0A2I0X558</accession>
<feature type="domain" description="GAG-pre-integrase" evidence="1">
    <location>
        <begin position="93"/>
        <end position="163"/>
    </location>
</feature>
<keyword evidence="4" id="KW-1185">Reference proteome</keyword>
<dbReference type="Pfam" id="PF13976">
    <property type="entry name" value="gag_pre-integrs"/>
    <property type="match status" value="1"/>
</dbReference>
<reference evidence="3 4" key="1">
    <citation type="journal article" date="2016" name="Sci. Rep.">
        <title>The Dendrobium catenatum Lindl. genome sequence provides insights into polysaccharide synthase, floral development and adaptive evolution.</title>
        <authorList>
            <person name="Zhang G.Q."/>
            <person name="Xu Q."/>
            <person name="Bian C."/>
            <person name="Tsai W.C."/>
            <person name="Yeh C.M."/>
            <person name="Liu K.W."/>
            <person name="Yoshida K."/>
            <person name="Zhang L.S."/>
            <person name="Chang S.B."/>
            <person name="Chen F."/>
            <person name="Shi Y."/>
            <person name="Su Y.Y."/>
            <person name="Zhang Y.Q."/>
            <person name="Chen L.J."/>
            <person name="Yin Y."/>
            <person name="Lin M."/>
            <person name="Huang H."/>
            <person name="Deng H."/>
            <person name="Wang Z.W."/>
            <person name="Zhu S.L."/>
            <person name="Zhao X."/>
            <person name="Deng C."/>
            <person name="Niu S.C."/>
            <person name="Huang J."/>
            <person name="Wang M."/>
            <person name="Liu G.H."/>
            <person name="Yang H.J."/>
            <person name="Xiao X.J."/>
            <person name="Hsiao Y.Y."/>
            <person name="Wu W.L."/>
            <person name="Chen Y.Y."/>
            <person name="Mitsuda N."/>
            <person name="Ohme-Takagi M."/>
            <person name="Luo Y.B."/>
            <person name="Van de Peer Y."/>
            <person name="Liu Z.J."/>
        </authorList>
    </citation>
    <scope>NUCLEOTIDE SEQUENCE [LARGE SCALE GENOMIC DNA]</scope>
    <source>
        <tissue evidence="3">The whole plant</tissue>
    </source>
</reference>
<reference evidence="3 4" key="2">
    <citation type="journal article" date="2017" name="Nature">
        <title>The Apostasia genome and the evolution of orchids.</title>
        <authorList>
            <person name="Zhang G.Q."/>
            <person name="Liu K.W."/>
            <person name="Li Z."/>
            <person name="Lohaus R."/>
            <person name="Hsiao Y.Y."/>
            <person name="Niu S.C."/>
            <person name="Wang J.Y."/>
            <person name="Lin Y.C."/>
            <person name="Xu Q."/>
            <person name="Chen L.J."/>
            <person name="Yoshida K."/>
            <person name="Fujiwara S."/>
            <person name="Wang Z.W."/>
            <person name="Zhang Y.Q."/>
            <person name="Mitsuda N."/>
            <person name="Wang M."/>
            <person name="Liu G.H."/>
            <person name="Pecoraro L."/>
            <person name="Huang H.X."/>
            <person name="Xiao X.J."/>
            <person name="Lin M."/>
            <person name="Wu X.Y."/>
            <person name="Wu W.L."/>
            <person name="Chen Y.Y."/>
            <person name="Chang S.B."/>
            <person name="Sakamoto S."/>
            <person name="Ohme-Takagi M."/>
            <person name="Yagi M."/>
            <person name="Zeng S.J."/>
            <person name="Shen C.Y."/>
            <person name="Yeh C.M."/>
            <person name="Luo Y.B."/>
            <person name="Tsai W.C."/>
            <person name="Van de Peer Y."/>
            <person name="Liu Z.J."/>
        </authorList>
    </citation>
    <scope>NUCLEOTIDE SEQUENCE [LARGE SCALE GENOMIC DNA]</scope>
    <source>
        <tissue evidence="3">The whole plant</tissue>
    </source>
</reference>
<evidence type="ECO:0000313" key="4">
    <source>
        <dbReference type="Proteomes" id="UP000233837"/>
    </source>
</evidence>
<dbReference type="AlphaFoldDB" id="A0A2I0X558"/>
<evidence type="ECO:0000259" key="2">
    <source>
        <dbReference type="Pfam" id="PF22936"/>
    </source>
</evidence>
<dbReference type="Proteomes" id="UP000233837">
    <property type="component" value="Unassembled WGS sequence"/>
</dbReference>
<dbReference type="InterPro" id="IPR025724">
    <property type="entry name" value="GAG-pre-integrase_dom"/>
</dbReference>
<evidence type="ECO:0000259" key="1">
    <source>
        <dbReference type="Pfam" id="PF13976"/>
    </source>
</evidence>
<organism evidence="3 4">
    <name type="scientific">Dendrobium catenatum</name>
    <dbReference type="NCBI Taxonomy" id="906689"/>
    <lineage>
        <taxon>Eukaryota</taxon>
        <taxon>Viridiplantae</taxon>
        <taxon>Streptophyta</taxon>
        <taxon>Embryophyta</taxon>
        <taxon>Tracheophyta</taxon>
        <taxon>Spermatophyta</taxon>
        <taxon>Magnoliopsida</taxon>
        <taxon>Liliopsida</taxon>
        <taxon>Asparagales</taxon>
        <taxon>Orchidaceae</taxon>
        <taxon>Epidendroideae</taxon>
        <taxon>Malaxideae</taxon>
        <taxon>Dendrobiinae</taxon>
        <taxon>Dendrobium</taxon>
    </lineage>
</organism>
<evidence type="ECO:0000313" key="3">
    <source>
        <dbReference type="EMBL" id="PKU83031.1"/>
    </source>
</evidence>
<feature type="domain" description="Retrovirus-related Pol polyprotein from transposon TNT 1-94-like beta-barrel" evidence="2">
    <location>
        <begin position="1"/>
        <end position="67"/>
    </location>
</feature>
<name>A0A2I0X558_9ASPA</name>
<dbReference type="EMBL" id="KZ502146">
    <property type="protein sequence ID" value="PKU83031.1"/>
    <property type="molecule type" value="Genomic_DNA"/>
</dbReference>
<proteinExistence type="predicted"/>
<protein>
    <submittedName>
        <fullName evidence="3">Uncharacterized protein</fullName>
    </submittedName>
</protein>
<dbReference type="InterPro" id="IPR054722">
    <property type="entry name" value="PolX-like_BBD"/>
</dbReference>
<gene>
    <name evidence="3" type="ORF">MA16_Dca009503</name>
</gene>